<evidence type="ECO:0000313" key="2">
    <source>
        <dbReference type="WBParaSite" id="PEQ_0000867001-mRNA-1"/>
    </source>
</evidence>
<dbReference type="AlphaFoldDB" id="A0A914RQ92"/>
<accession>A0A914RQ92</accession>
<protein>
    <submittedName>
        <fullName evidence="2">Uncharacterized protein</fullName>
    </submittedName>
</protein>
<proteinExistence type="predicted"/>
<reference evidence="2" key="1">
    <citation type="submission" date="2022-11" db="UniProtKB">
        <authorList>
            <consortium name="WormBaseParasite"/>
        </authorList>
    </citation>
    <scope>IDENTIFICATION</scope>
</reference>
<dbReference type="Gene3D" id="1.20.920.60">
    <property type="match status" value="1"/>
</dbReference>
<organism evidence="1 2">
    <name type="scientific">Parascaris equorum</name>
    <name type="common">Equine roundworm</name>
    <dbReference type="NCBI Taxonomy" id="6256"/>
    <lineage>
        <taxon>Eukaryota</taxon>
        <taxon>Metazoa</taxon>
        <taxon>Ecdysozoa</taxon>
        <taxon>Nematoda</taxon>
        <taxon>Chromadorea</taxon>
        <taxon>Rhabditida</taxon>
        <taxon>Spirurina</taxon>
        <taxon>Ascaridomorpha</taxon>
        <taxon>Ascaridoidea</taxon>
        <taxon>Ascarididae</taxon>
        <taxon>Parascaris</taxon>
    </lineage>
</organism>
<sequence>MDYWVTGQKVLSDIRFLDRIRNFDKDNVAKETIAVIKK</sequence>
<evidence type="ECO:0000313" key="1">
    <source>
        <dbReference type="Proteomes" id="UP000887564"/>
    </source>
</evidence>
<dbReference type="WBParaSite" id="PEQ_0000867001-mRNA-1">
    <property type="protein sequence ID" value="PEQ_0000867001-mRNA-1"/>
    <property type="gene ID" value="PEQ_0000867001"/>
</dbReference>
<name>A0A914RQ92_PAREQ</name>
<keyword evidence="1" id="KW-1185">Reference proteome</keyword>
<dbReference type="Proteomes" id="UP000887564">
    <property type="component" value="Unplaced"/>
</dbReference>